<keyword evidence="11" id="KW-1185">Reference proteome</keyword>
<dbReference type="EMBL" id="HE650824">
    <property type="protein sequence ID" value="CCF57835.1"/>
    <property type="molecule type" value="Genomic_DNA"/>
</dbReference>
<comment type="similarity">
    <text evidence="2">Belongs to the EFG1 family.</text>
</comment>
<feature type="coiled-coil region" evidence="8">
    <location>
        <begin position="20"/>
        <end position="47"/>
    </location>
</feature>
<dbReference type="AlphaFoldDB" id="H2ATY5"/>
<dbReference type="RefSeq" id="XP_003956970.1">
    <property type="nucleotide sequence ID" value="XM_003956921.1"/>
</dbReference>
<evidence type="ECO:0000313" key="11">
    <source>
        <dbReference type="Proteomes" id="UP000005220"/>
    </source>
</evidence>
<protein>
    <recommendedName>
        <fullName evidence="3">rRNA-processing protein EFG1</fullName>
    </recommendedName>
    <alternativeName>
        <fullName evidence="4">rRNA-processing protein efg1</fullName>
    </alternativeName>
</protein>
<dbReference type="InterPro" id="IPR019310">
    <property type="entry name" value="Efg1"/>
</dbReference>
<feature type="region of interest" description="Disordered" evidence="9">
    <location>
        <begin position="190"/>
        <end position="225"/>
    </location>
</feature>
<dbReference type="PANTHER" id="PTHR33911:SF1">
    <property type="entry name" value="RRNA-PROCESSING PROTEIN EFG1"/>
    <property type="match status" value="1"/>
</dbReference>
<accession>H2ATY5</accession>
<dbReference type="STRING" id="1071382.H2ATY5"/>
<evidence type="ECO:0000313" key="10">
    <source>
        <dbReference type="EMBL" id="CCF57835.1"/>
    </source>
</evidence>
<dbReference type="Proteomes" id="UP000005220">
    <property type="component" value="Chromosome 4"/>
</dbReference>
<dbReference type="HOGENOM" id="CLU_066912_2_0_1"/>
<dbReference type="eggNOG" id="KOG4484">
    <property type="taxonomic scope" value="Eukaryota"/>
</dbReference>
<feature type="compositionally biased region" description="Acidic residues" evidence="9">
    <location>
        <begin position="212"/>
        <end position="225"/>
    </location>
</feature>
<sequence length="225" mass="26092">MAQSKYQRKAKSAGSSLEMAQFLNAGANKIKKRIRDLERLLSKKKDILPHTVIIEKERILQALRLELESAVLKQKAKKNASKYHMVRFFERKKAMRKYSQSLKKLEKEPNEENKKDLLERKIDLCYVVNFPKIEKYIALYPTNTDVESKEAKKTALKRQTFRELVATQLKEGTLPVSFEDILKGKKLNKEGTGIDLSHDSSETTNDYSGNNNEEEAEEEDDDFFE</sequence>
<dbReference type="FunCoup" id="H2ATY5">
    <property type="interactions" value="200"/>
</dbReference>
<evidence type="ECO:0000256" key="5">
    <source>
        <dbReference type="ARBA" id="ARBA00022552"/>
    </source>
</evidence>
<evidence type="ECO:0000256" key="9">
    <source>
        <dbReference type="SAM" id="MobiDB-lite"/>
    </source>
</evidence>
<evidence type="ECO:0000256" key="8">
    <source>
        <dbReference type="SAM" id="Coils"/>
    </source>
</evidence>
<keyword evidence="6 8" id="KW-0175">Coiled coil</keyword>
<dbReference type="PANTHER" id="PTHR33911">
    <property type="entry name" value="RRNA-PROCESSING PROTEIN EFG1"/>
    <property type="match status" value="1"/>
</dbReference>
<dbReference type="InterPro" id="IPR050786">
    <property type="entry name" value="EFG1_rRNA-proc"/>
</dbReference>
<dbReference type="GO" id="GO:0005730">
    <property type="term" value="C:nucleolus"/>
    <property type="evidence" value="ECO:0007669"/>
    <property type="project" value="UniProtKB-SubCell"/>
</dbReference>
<evidence type="ECO:0000256" key="7">
    <source>
        <dbReference type="ARBA" id="ARBA00023242"/>
    </source>
</evidence>
<name>H2ATY5_KAZAF</name>
<dbReference type="GO" id="GO:0000321">
    <property type="term" value="P:re-entry into mitotic cell cycle after pheromone arrest"/>
    <property type="evidence" value="ECO:0007669"/>
    <property type="project" value="EnsemblFungi"/>
</dbReference>
<proteinExistence type="inferred from homology"/>
<dbReference type="GO" id="GO:0000462">
    <property type="term" value="P:maturation of SSU-rRNA from tricistronic rRNA transcript (SSU-rRNA, 5.8S rRNA, LSU-rRNA)"/>
    <property type="evidence" value="ECO:0007669"/>
    <property type="project" value="EnsemblFungi"/>
</dbReference>
<evidence type="ECO:0000256" key="1">
    <source>
        <dbReference type="ARBA" id="ARBA00004604"/>
    </source>
</evidence>
<reference evidence="10 11" key="1">
    <citation type="journal article" date="2011" name="Proc. Natl. Acad. Sci. U.S.A.">
        <title>Evolutionary erosion of yeast sex chromosomes by mating-type switching accidents.</title>
        <authorList>
            <person name="Gordon J.L."/>
            <person name="Armisen D."/>
            <person name="Proux-Wera E."/>
            <person name="Oheigeartaigh S.S."/>
            <person name="Byrne K.P."/>
            <person name="Wolfe K.H."/>
        </authorList>
    </citation>
    <scope>NUCLEOTIDE SEQUENCE [LARGE SCALE GENOMIC DNA]</scope>
    <source>
        <strain evidence="11">ATCC 22294 / BCRC 22015 / CBS 2517 / CECT 1963 / NBRC 1671 / NRRL Y-8276</strain>
    </source>
</reference>
<keyword evidence="7" id="KW-0539">Nucleus</keyword>
<dbReference type="GO" id="GO:0030688">
    <property type="term" value="C:preribosome, small subunit precursor"/>
    <property type="evidence" value="ECO:0007669"/>
    <property type="project" value="EnsemblFungi"/>
</dbReference>
<dbReference type="InParanoid" id="H2ATY5"/>
<organism evidence="10 11">
    <name type="scientific">Kazachstania africana (strain ATCC 22294 / BCRC 22015 / CBS 2517 / CECT 1963 / NBRC 1671 / NRRL Y-8276)</name>
    <name type="common">Yeast</name>
    <name type="synonym">Kluyveromyces africanus</name>
    <dbReference type="NCBI Taxonomy" id="1071382"/>
    <lineage>
        <taxon>Eukaryota</taxon>
        <taxon>Fungi</taxon>
        <taxon>Dikarya</taxon>
        <taxon>Ascomycota</taxon>
        <taxon>Saccharomycotina</taxon>
        <taxon>Saccharomycetes</taxon>
        <taxon>Saccharomycetales</taxon>
        <taxon>Saccharomycetaceae</taxon>
        <taxon>Kazachstania</taxon>
    </lineage>
</organism>
<keyword evidence="5" id="KW-0698">rRNA processing</keyword>
<dbReference type="OrthoDB" id="47732at2759"/>
<dbReference type="GO" id="GO:0071027">
    <property type="term" value="P:nuclear RNA surveillance"/>
    <property type="evidence" value="ECO:0007669"/>
    <property type="project" value="EnsemblFungi"/>
</dbReference>
<evidence type="ECO:0000256" key="3">
    <source>
        <dbReference type="ARBA" id="ARBA00018689"/>
    </source>
</evidence>
<dbReference type="GeneID" id="13885793"/>
<comment type="subcellular location">
    <subcellularLocation>
        <location evidence="1">Nucleus</location>
        <location evidence="1">Nucleolus</location>
    </subcellularLocation>
</comment>
<dbReference type="KEGG" id="kaf:KAFR_0D01880"/>
<evidence type="ECO:0000256" key="2">
    <source>
        <dbReference type="ARBA" id="ARBA00006916"/>
    </source>
</evidence>
<evidence type="ECO:0000256" key="4">
    <source>
        <dbReference type="ARBA" id="ARBA00019827"/>
    </source>
</evidence>
<dbReference type="Pfam" id="PF10153">
    <property type="entry name" value="Efg1"/>
    <property type="match status" value="1"/>
</dbReference>
<gene>
    <name evidence="10" type="primary">KAFR0D01880</name>
    <name evidence="10" type="ORF">KAFR_0D01880</name>
</gene>
<evidence type="ECO:0000256" key="6">
    <source>
        <dbReference type="ARBA" id="ARBA00023054"/>
    </source>
</evidence>